<evidence type="ECO:0000313" key="1">
    <source>
        <dbReference type="EMBL" id="PRW63050.1"/>
    </source>
</evidence>
<organism evidence="1 2">
    <name type="scientific">Actinopolyspora mortivallis</name>
    <dbReference type="NCBI Taxonomy" id="33906"/>
    <lineage>
        <taxon>Bacteria</taxon>
        <taxon>Bacillati</taxon>
        <taxon>Actinomycetota</taxon>
        <taxon>Actinomycetes</taxon>
        <taxon>Actinopolysporales</taxon>
        <taxon>Actinopolysporaceae</taxon>
        <taxon>Actinopolyspora</taxon>
    </lineage>
</organism>
<dbReference type="RefSeq" id="WP_106114104.1">
    <property type="nucleotide sequence ID" value="NZ_PVSR01000020.1"/>
</dbReference>
<comment type="caution">
    <text evidence="1">The sequence shown here is derived from an EMBL/GenBank/DDBJ whole genome shotgun (WGS) entry which is preliminary data.</text>
</comment>
<reference evidence="1 2" key="1">
    <citation type="submission" date="2018-03" db="EMBL/GenBank/DDBJ databases">
        <title>Actinopolyspora mortivallis from Sahara, screening for active biomolecules.</title>
        <authorList>
            <person name="Selama O."/>
            <person name="Wellington E.M.H."/>
            <person name="Hacene H."/>
        </authorList>
    </citation>
    <scope>NUCLEOTIDE SEQUENCE [LARGE SCALE GENOMIC DNA]</scope>
    <source>
        <strain evidence="1 2">M5A</strain>
    </source>
</reference>
<protein>
    <submittedName>
        <fullName evidence="1">DUF3303 domain-containing protein</fullName>
    </submittedName>
</protein>
<accession>A0A2T0GVC3</accession>
<dbReference type="EMBL" id="PVSR01000020">
    <property type="protein sequence ID" value="PRW63050.1"/>
    <property type="molecule type" value="Genomic_DNA"/>
</dbReference>
<dbReference type="Pfam" id="PF11746">
    <property type="entry name" value="DUF3303"/>
    <property type="match status" value="1"/>
</dbReference>
<proteinExistence type="predicted"/>
<dbReference type="InterPro" id="IPR021734">
    <property type="entry name" value="DUF3303"/>
</dbReference>
<keyword evidence="2" id="KW-1185">Reference proteome</keyword>
<sequence>MLWYCRFRWNEGTRAEDVRRRVIEQHEAGTNNPEKIKGWYNLAGGGSGFLLIESDDPNEITEILQPYMDLVSWDVHAIYELPYTKTVERFRQQLHAAV</sequence>
<name>A0A2T0GVC3_ACTMO</name>
<dbReference type="Proteomes" id="UP000239352">
    <property type="component" value="Unassembled WGS sequence"/>
</dbReference>
<evidence type="ECO:0000313" key="2">
    <source>
        <dbReference type="Proteomes" id="UP000239352"/>
    </source>
</evidence>
<gene>
    <name evidence="1" type="ORF">CEP50_12165</name>
</gene>
<dbReference type="InParanoid" id="A0A2T0GVC3"/>
<dbReference type="AlphaFoldDB" id="A0A2T0GVC3"/>